<name>A0A565CDI4_9BRAS</name>
<dbReference type="EMBL" id="CABITT030000007">
    <property type="protein sequence ID" value="VVB11758.1"/>
    <property type="molecule type" value="Genomic_DNA"/>
</dbReference>
<evidence type="ECO:0000313" key="1">
    <source>
        <dbReference type="EMBL" id="VVB11758.1"/>
    </source>
</evidence>
<evidence type="ECO:0000313" key="2">
    <source>
        <dbReference type="Proteomes" id="UP000489600"/>
    </source>
</evidence>
<dbReference type="AlphaFoldDB" id="A0A565CDI4"/>
<organism evidence="1 2">
    <name type="scientific">Arabis nemorensis</name>
    <dbReference type="NCBI Taxonomy" id="586526"/>
    <lineage>
        <taxon>Eukaryota</taxon>
        <taxon>Viridiplantae</taxon>
        <taxon>Streptophyta</taxon>
        <taxon>Embryophyta</taxon>
        <taxon>Tracheophyta</taxon>
        <taxon>Spermatophyta</taxon>
        <taxon>Magnoliopsida</taxon>
        <taxon>eudicotyledons</taxon>
        <taxon>Gunneridae</taxon>
        <taxon>Pentapetalae</taxon>
        <taxon>rosids</taxon>
        <taxon>malvids</taxon>
        <taxon>Brassicales</taxon>
        <taxon>Brassicaceae</taxon>
        <taxon>Arabideae</taxon>
        <taxon>Arabis</taxon>
    </lineage>
</organism>
<gene>
    <name evidence="1" type="ORF">ANE_LOCUS22202</name>
</gene>
<dbReference type="Proteomes" id="UP000489600">
    <property type="component" value="Unassembled WGS sequence"/>
</dbReference>
<protein>
    <submittedName>
        <fullName evidence="1">Uncharacterized protein</fullName>
    </submittedName>
</protein>
<sequence>MHICKNATYIINITEAQRNFDERIFRKRVYRYSVHAGKIIIHYLVVNDAGSDGVENGSQDEYDPDSDYK</sequence>
<comment type="caution">
    <text evidence="1">The sequence shown here is derived from an EMBL/GenBank/DDBJ whole genome shotgun (WGS) entry which is preliminary data.</text>
</comment>
<proteinExistence type="predicted"/>
<reference evidence="1" key="1">
    <citation type="submission" date="2019-07" db="EMBL/GenBank/DDBJ databases">
        <authorList>
            <person name="Dittberner H."/>
        </authorList>
    </citation>
    <scope>NUCLEOTIDE SEQUENCE [LARGE SCALE GENOMIC DNA]</scope>
</reference>
<accession>A0A565CDI4</accession>
<keyword evidence="2" id="KW-1185">Reference proteome</keyword>